<evidence type="ECO:0000313" key="1">
    <source>
        <dbReference type="EMBL" id="QHS83377.1"/>
    </source>
</evidence>
<dbReference type="Gene3D" id="3.40.50.2000">
    <property type="entry name" value="Glycogen Phosphorylase B"/>
    <property type="match status" value="1"/>
</dbReference>
<name>A0A6C0ATW4_9ZZZZ</name>
<sequence length="325" mass="37553">MYRMKICLIGPGYKPIPPTGWGAVESVIWDYYINLKNMGVEVDIINNKNLREVIVEVNNKNYDIVHIMYDDHIIITPYIKPTSKILYTSHYAYITSPTFEMHHNHYYNNIFKHVIHNKNRVVIFAISEQIRQKYISHGYDENKVFVMHNGARDDAFEFIESPANVDKSVYLAKVETRKRQYVYQSIPNIDFVGNYHNSTFDLSNKNYLGEWNKNVLYENLSSYGNLVLLSDGEADPLVVKEALICGLGVVVSECSAANIDTTLDFIDIIPNNKLNDIAYVEAIINKNREISKLSRNKIRKYGLETFGWKGLVEKYKALIDKLFGN</sequence>
<accession>A0A6C0ATW4</accession>
<organism evidence="1">
    <name type="scientific">viral metagenome</name>
    <dbReference type="NCBI Taxonomy" id="1070528"/>
    <lineage>
        <taxon>unclassified sequences</taxon>
        <taxon>metagenomes</taxon>
        <taxon>organismal metagenomes</taxon>
    </lineage>
</organism>
<dbReference type="SUPFAM" id="SSF53756">
    <property type="entry name" value="UDP-Glycosyltransferase/glycogen phosphorylase"/>
    <property type="match status" value="1"/>
</dbReference>
<dbReference type="AlphaFoldDB" id="A0A6C0ATW4"/>
<dbReference type="EMBL" id="MN738753">
    <property type="protein sequence ID" value="QHS83377.1"/>
    <property type="molecule type" value="Genomic_DNA"/>
</dbReference>
<protein>
    <recommendedName>
        <fullName evidence="2">Glycosyltransferase</fullName>
    </recommendedName>
</protein>
<proteinExistence type="predicted"/>
<evidence type="ECO:0008006" key="2">
    <source>
        <dbReference type="Google" id="ProtNLM"/>
    </source>
</evidence>
<reference evidence="1" key="1">
    <citation type="journal article" date="2020" name="Nature">
        <title>Giant virus diversity and host interactions through global metagenomics.</title>
        <authorList>
            <person name="Schulz F."/>
            <person name="Roux S."/>
            <person name="Paez-Espino D."/>
            <person name="Jungbluth S."/>
            <person name="Walsh D.A."/>
            <person name="Denef V.J."/>
            <person name="McMahon K.D."/>
            <person name="Konstantinidis K.T."/>
            <person name="Eloe-Fadrosh E.A."/>
            <person name="Kyrpides N.C."/>
            <person name="Woyke T."/>
        </authorList>
    </citation>
    <scope>NUCLEOTIDE SEQUENCE</scope>
    <source>
        <strain evidence="1">GVMAG-S-ERX555943-30</strain>
    </source>
</reference>